<gene>
    <name evidence="2" type="ORF">MCOR_45121</name>
</gene>
<evidence type="ECO:0000259" key="1">
    <source>
        <dbReference type="Pfam" id="PF20700"/>
    </source>
</evidence>
<accession>A0A6J8DWF6</accession>
<evidence type="ECO:0000313" key="3">
    <source>
        <dbReference type="Proteomes" id="UP000507470"/>
    </source>
</evidence>
<dbReference type="InterPro" id="IPR049012">
    <property type="entry name" value="Mutator_transp_dom"/>
</dbReference>
<protein>
    <recommendedName>
        <fullName evidence="1">Mutator-like transposase domain-containing protein</fullName>
    </recommendedName>
</protein>
<dbReference type="OrthoDB" id="6155331at2759"/>
<keyword evidence="3" id="KW-1185">Reference proteome</keyword>
<organism evidence="2 3">
    <name type="scientific">Mytilus coruscus</name>
    <name type="common">Sea mussel</name>
    <dbReference type="NCBI Taxonomy" id="42192"/>
    <lineage>
        <taxon>Eukaryota</taxon>
        <taxon>Metazoa</taxon>
        <taxon>Spiralia</taxon>
        <taxon>Lophotrochozoa</taxon>
        <taxon>Mollusca</taxon>
        <taxon>Bivalvia</taxon>
        <taxon>Autobranchia</taxon>
        <taxon>Pteriomorphia</taxon>
        <taxon>Mytilida</taxon>
        <taxon>Mytiloidea</taxon>
        <taxon>Mytilidae</taxon>
        <taxon>Mytilinae</taxon>
        <taxon>Mytilus</taxon>
    </lineage>
</organism>
<dbReference type="EMBL" id="CACVKT020007974">
    <property type="protein sequence ID" value="CAC5412102.1"/>
    <property type="molecule type" value="Genomic_DNA"/>
</dbReference>
<evidence type="ECO:0000313" key="2">
    <source>
        <dbReference type="EMBL" id="CAC5412102.1"/>
    </source>
</evidence>
<feature type="domain" description="Mutator-like transposase" evidence="1">
    <location>
        <begin position="1"/>
        <end position="119"/>
    </location>
</feature>
<name>A0A6J8DWF6_MYTCO</name>
<dbReference type="Pfam" id="PF20700">
    <property type="entry name" value="Mutator"/>
    <property type="match status" value="1"/>
</dbReference>
<reference evidence="2 3" key="1">
    <citation type="submission" date="2020-06" db="EMBL/GenBank/DDBJ databases">
        <authorList>
            <person name="Li R."/>
            <person name="Bekaert M."/>
        </authorList>
    </citation>
    <scope>NUCLEOTIDE SEQUENCE [LARGE SCALE GENOMIC DNA]</scope>
    <source>
        <strain evidence="3">wild</strain>
    </source>
</reference>
<dbReference type="Proteomes" id="UP000507470">
    <property type="component" value="Unassembled WGS sequence"/>
</dbReference>
<dbReference type="AlphaFoldDB" id="A0A6J8DWF6"/>
<proteinExistence type="predicted"/>
<sequence>MEPDIVEEMVTDTIEKGAKITAIIGDEDTTTIARLRAKVDPRIKKLSDCNHIKKPFSSSLYDLRKKHSCLSQKVINYLIKCFNYLITKGKGKPEEIKQNLDALSKHPFGDHSDCNISWCRFIEESGLKYREIQKNPENLANLGSTQSNESFNKSVASKAPKNRFYGGSGSLGYRIAAALAQKNKGHQYTVDVNVSTGLSPGIYTQKLAALRDLQARKRRAVATTKAAKLRRITLKSSRLIPVIIFSSY</sequence>